<reference evidence="2 3" key="1">
    <citation type="submission" date="2023-01" db="EMBL/GenBank/DDBJ databases">
        <title>Minimal conservation of predation-associated metabolite biosynthetic gene clusters underscores biosynthetic potential of Myxococcota including descriptions for ten novel species: Archangium lansinium sp. nov., Myxococcus landrumus sp. nov., Nannocystis bai.</title>
        <authorList>
            <person name="Ahearne A."/>
            <person name="Stevens C."/>
            <person name="Dowd S."/>
        </authorList>
    </citation>
    <scope>NUCLEOTIDE SEQUENCE [LARGE SCALE GENOMIC DNA]</scope>
    <source>
        <strain evidence="2 3">WIWO2</strain>
    </source>
</reference>
<proteinExistence type="predicted"/>
<name>A0ABT5BX59_9BACT</name>
<dbReference type="PROSITE" id="PS51257">
    <property type="entry name" value="PROKAR_LIPOPROTEIN"/>
    <property type="match status" value="1"/>
</dbReference>
<dbReference type="RefSeq" id="WP_272095576.1">
    <property type="nucleotide sequence ID" value="NZ_JAQNDK010000001.1"/>
</dbReference>
<feature type="region of interest" description="Disordered" evidence="1">
    <location>
        <begin position="49"/>
        <end position="111"/>
    </location>
</feature>
<sequence length="259" mass="27998">MNTKGILLPIVAVLICVLAACNWTVGDCYPLEEWERGAGAGGPVGPSVPVITSVSSGDFGDAPPSGSQYGSERKLQCNKTDDEDEEESPSDSSERPTDSPESPPDPCPGFGDIAGDGATFLSCSDACSSKCPPPGMAPWIYADIDPSEFKFVTIVKDDGMDKGGGWQEAKANLTFRRLTIPHEIKKWSCAFTIGMPLRTEIYGQIDADRAASLSKEITEDVANRMDYYLPQEAFCDTFRKEADAAFKSKYKRLGARVTK</sequence>
<gene>
    <name evidence="2" type="ORF">POL72_13410</name>
</gene>
<evidence type="ECO:0008006" key="4">
    <source>
        <dbReference type="Google" id="ProtNLM"/>
    </source>
</evidence>
<keyword evidence="3" id="KW-1185">Reference proteome</keyword>
<evidence type="ECO:0000313" key="2">
    <source>
        <dbReference type="EMBL" id="MDC0678737.1"/>
    </source>
</evidence>
<organism evidence="2 3">
    <name type="scientific">Sorangium atrum</name>
    <dbReference type="NCBI Taxonomy" id="2995308"/>
    <lineage>
        <taxon>Bacteria</taxon>
        <taxon>Pseudomonadati</taxon>
        <taxon>Myxococcota</taxon>
        <taxon>Polyangia</taxon>
        <taxon>Polyangiales</taxon>
        <taxon>Polyangiaceae</taxon>
        <taxon>Sorangium</taxon>
    </lineage>
</organism>
<accession>A0ABT5BX59</accession>
<dbReference type="EMBL" id="JAQNDK010000001">
    <property type="protein sequence ID" value="MDC0678737.1"/>
    <property type="molecule type" value="Genomic_DNA"/>
</dbReference>
<protein>
    <recommendedName>
        <fullName evidence="4">Lipoprotein</fullName>
    </recommendedName>
</protein>
<evidence type="ECO:0000313" key="3">
    <source>
        <dbReference type="Proteomes" id="UP001217485"/>
    </source>
</evidence>
<dbReference type="Proteomes" id="UP001217485">
    <property type="component" value="Unassembled WGS sequence"/>
</dbReference>
<evidence type="ECO:0000256" key="1">
    <source>
        <dbReference type="SAM" id="MobiDB-lite"/>
    </source>
</evidence>
<comment type="caution">
    <text evidence="2">The sequence shown here is derived from an EMBL/GenBank/DDBJ whole genome shotgun (WGS) entry which is preliminary data.</text>
</comment>